<name>A0ACB8HTG0_CITSI</name>
<keyword evidence="2" id="KW-1185">Reference proteome</keyword>
<evidence type="ECO:0000313" key="1">
    <source>
        <dbReference type="EMBL" id="KAH9678068.1"/>
    </source>
</evidence>
<organism evidence="1 2">
    <name type="scientific">Citrus sinensis</name>
    <name type="common">Sweet orange</name>
    <name type="synonym">Citrus aurantium var. sinensis</name>
    <dbReference type="NCBI Taxonomy" id="2711"/>
    <lineage>
        <taxon>Eukaryota</taxon>
        <taxon>Viridiplantae</taxon>
        <taxon>Streptophyta</taxon>
        <taxon>Embryophyta</taxon>
        <taxon>Tracheophyta</taxon>
        <taxon>Spermatophyta</taxon>
        <taxon>Magnoliopsida</taxon>
        <taxon>eudicotyledons</taxon>
        <taxon>Gunneridae</taxon>
        <taxon>Pentapetalae</taxon>
        <taxon>rosids</taxon>
        <taxon>malvids</taxon>
        <taxon>Sapindales</taxon>
        <taxon>Rutaceae</taxon>
        <taxon>Aurantioideae</taxon>
        <taxon>Citrus</taxon>
    </lineage>
</organism>
<dbReference type="Proteomes" id="UP000829398">
    <property type="component" value="Chromosome 9"/>
</dbReference>
<proteinExistence type="predicted"/>
<dbReference type="EMBL" id="CM039178">
    <property type="protein sequence ID" value="KAH9678068.1"/>
    <property type="molecule type" value="Genomic_DNA"/>
</dbReference>
<protein>
    <submittedName>
        <fullName evidence="1">GMC OxRdtase N domain-containing protein</fullName>
    </submittedName>
</protein>
<reference evidence="2" key="1">
    <citation type="journal article" date="2023" name="Hortic. Res.">
        <title>A chromosome-level phased genome enabling allele-level studies in sweet orange: a case study on citrus Huanglongbing tolerance.</title>
        <authorList>
            <person name="Wu B."/>
            <person name="Yu Q."/>
            <person name="Deng Z."/>
            <person name="Duan Y."/>
            <person name="Luo F."/>
            <person name="Gmitter F. Jr."/>
        </authorList>
    </citation>
    <scope>NUCLEOTIDE SEQUENCE [LARGE SCALE GENOMIC DNA]</scope>
    <source>
        <strain evidence="2">cv. Valencia</strain>
    </source>
</reference>
<comment type="caution">
    <text evidence="1">The sequence shown here is derived from an EMBL/GenBank/DDBJ whole genome shotgun (WGS) entry which is preliminary data.</text>
</comment>
<gene>
    <name evidence="1" type="ORF">KPL71_025568</name>
</gene>
<accession>A0ACB8HTG0</accession>
<sequence>MGLQFWRFAVIIFLFHGFCFAEKAPYYTFVKDATSAPLISYYDYIIVGGGTSGCPLAATLSQNATVLLLEKGGSPYENPNITDTGNFATTLLDPSPTSPSQQFISEDGVYNARARVLGGGSVINAGFYTRAKSLVNSSYEWVEKKVAHEPPMLQWQSAVRDGLLEAGVLPYNGFTFDHIYGTKVSGTIFDEDGHRHSAADLLEYADPEKLTVYLRAVVQRIKFTETGRAKPTAHCVTFYDHVGARHRACLNNGGKNEIILSAGAIGSPQLLMLSGVGPANELRKRGIRVVVDQPNVGQGMSDNPMNALFVPSARPVEVSLVQVVGITRFDSYIETASGLSLAPSWAQGLTRDYSSAGVIVEKIMGPRSTGHLRLRTLDADDNPSVTFNYFQEPEDLVRCVQGMRTIIDVLNSRALSKFRYPDVSVQELIDLMVNIPTNLRPRHVVGASISLEQFCRDTVMTIWHYHGGCQVDRVVDRDYKVLGVDGLRVIDGSTFYNSPGTNPQATCMMLGRYMGLRILQDRDRISF</sequence>
<evidence type="ECO:0000313" key="2">
    <source>
        <dbReference type="Proteomes" id="UP000829398"/>
    </source>
</evidence>